<organism evidence="2 3">
    <name type="scientific">Zizania palustris</name>
    <name type="common">Northern wild rice</name>
    <dbReference type="NCBI Taxonomy" id="103762"/>
    <lineage>
        <taxon>Eukaryota</taxon>
        <taxon>Viridiplantae</taxon>
        <taxon>Streptophyta</taxon>
        <taxon>Embryophyta</taxon>
        <taxon>Tracheophyta</taxon>
        <taxon>Spermatophyta</taxon>
        <taxon>Magnoliopsida</taxon>
        <taxon>Liliopsida</taxon>
        <taxon>Poales</taxon>
        <taxon>Poaceae</taxon>
        <taxon>BOP clade</taxon>
        <taxon>Oryzoideae</taxon>
        <taxon>Oryzeae</taxon>
        <taxon>Zizaniinae</taxon>
        <taxon>Zizania</taxon>
    </lineage>
</organism>
<evidence type="ECO:0000256" key="1">
    <source>
        <dbReference type="SAM" id="MobiDB-lite"/>
    </source>
</evidence>
<sequence>MRGIVALLPHRRPPPQPPCPRRLPRRLPRPRPLPLPLAAPIISQSVALFCLVTALLNPVDMEEWHDCLPDLSASTDGDDFSDLEDL</sequence>
<dbReference type="EMBL" id="JAAALK010000289">
    <property type="protein sequence ID" value="KAG8048515.1"/>
    <property type="molecule type" value="Genomic_DNA"/>
</dbReference>
<feature type="region of interest" description="Disordered" evidence="1">
    <location>
        <begin position="1"/>
        <end position="27"/>
    </location>
</feature>
<evidence type="ECO:0000313" key="2">
    <source>
        <dbReference type="EMBL" id="KAG8048515.1"/>
    </source>
</evidence>
<gene>
    <name evidence="2" type="ORF">GUJ93_ZPchr0009g1724</name>
</gene>
<reference evidence="2" key="1">
    <citation type="journal article" date="2021" name="bioRxiv">
        <title>Whole Genome Assembly and Annotation of Northern Wild Rice, Zizania palustris L., Supports a Whole Genome Duplication in the Zizania Genus.</title>
        <authorList>
            <person name="Haas M."/>
            <person name="Kono T."/>
            <person name="Macchietto M."/>
            <person name="Millas R."/>
            <person name="McGilp L."/>
            <person name="Shao M."/>
            <person name="Duquette J."/>
            <person name="Hirsch C.N."/>
            <person name="Kimball J."/>
        </authorList>
    </citation>
    <scope>NUCLEOTIDE SEQUENCE</scope>
    <source>
        <tissue evidence="2">Fresh leaf tissue</tissue>
    </source>
</reference>
<dbReference type="AlphaFoldDB" id="A0A8J5R165"/>
<dbReference type="Proteomes" id="UP000729402">
    <property type="component" value="Unassembled WGS sequence"/>
</dbReference>
<accession>A0A8J5R165</accession>
<name>A0A8J5R165_ZIZPA</name>
<reference evidence="2" key="2">
    <citation type="submission" date="2021-02" db="EMBL/GenBank/DDBJ databases">
        <authorList>
            <person name="Kimball J.A."/>
            <person name="Haas M.W."/>
            <person name="Macchietto M."/>
            <person name="Kono T."/>
            <person name="Duquette J."/>
            <person name="Shao M."/>
        </authorList>
    </citation>
    <scope>NUCLEOTIDE SEQUENCE</scope>
    <source>
        <tissue evidence="2">Fresh leaf tissue</tissue>
    </source>
</reference>
<keyword evidence="3" id="KW-1185">Reference proteome</keyword>
<evidence type="ECO:0000313" key="3">
    <source>
        <dbReference type="Proteomes" id="UP000729402"/>
    </source>
</evidence>
<protein>
    <submittedName>
        <fullName evidence="2">Uncharacterized protein</fullName>
    </submittedName>
</protein>
<proteinExistence type="predicted"/>
<comment type="caution">
    <text evidence="2">The sequence shown here is derived from an EMBL/GenBank/DDBJ whole genome shotgun (WGS) entry which is preliminary data.</text>
</comment>